<evidence type="ECO:0008006" key="2">
    <source>
        <dbReference type="Google" id="ProtNLM"/>
    </source>
</evidence>
<dbReference type="EMBL" id="BARS01026374">
    <property type="protein sequence ID" value="GAG00430.1"/>
    <property type="molecule type" value="Genomic_DNA"/>
</dbReference>
<feature type="non-terminal residue" evidence="1">
    <location>
        <position position="1"/>
    </location>
</feature>
<reference evidence="1" key="1">
    <citation type="journal article" date="2014" name="Front. Microbiol.">
        <title>High frequency of phylogenetically diverse reductive dehalogenase-homologous genes in deep subseafloor sedimentary metagenomes.</title>
        <authorList>
            <person name="Kawai M."/>
            <person name="Futagami T."/>
            <person name="Toyoda A."/>
            <person name="Takaki Y."/>
            <person name="Nishi S."/>
            <person name="Hori S."/>
            <person name="Arai W."/>
            <person name="Tsubouchi T."/>
            <person name="Morono Y."/>
            <person name="Uchiyama I."/>
            <person name="Ito T."/>
            <person name="Fujiyama A."/>
            <person name="Inagaki F."/>
            <person name="Takami H."/>
        </authorList>
    </citation>
    <scope>NUCLEOTIDE SEQUENCE</scope>
    <source>
        <strain evidence="1">Expedition CK06-06</strain>
    </source>
</reference>
<dbReference type="AlphaFoldDB" id="X0U4E6"/>
<proteinExistence type="predicted"/>
<comment type="caution">
    <text evidence="1">The sequence shown here is derived from an EMBL/GenBank/DDBJ whole genome shotgun (WGS) entry which is preliminary data.</text>
</comment>
<accession>X0U4E6</accession>
<evidence type="ECO:0000313" key="1">
    <source>
        <dbReference type="EMBL" id="GAG00430.1"/>
    </source>
</evidence>
<feature type="non-terminal residue" evidence="1">
    <location>
        <position position="266"/>
    </location>
</feature>
<dbReference type="InterPro" id="IPR028994">
    <property type="entry name" value="Integrin_alpha_N"/>
</dbReference>
<organism evidence="1">
    <name type="scientific">marine sediment metagenome</name>
    <dbReference type="NCBI Taxonomy" id="412755"/>
    <lineage>
        <taxon>unclassified sequences</taxon>
        <taxon>metagenomes</taxon>
        <taxon>ecological metagenomes</taxon>
    </lineage>
</organism>
<protein>
    <recommendedName>
        <fullName evidence="2">VCBS repeat-containing protein</fullName>
    </recommendedName>
</protein>
<dbReference type="PANTHER" id="PTHR44103:SF1">
    <property type="entry name" value="PROPROTEIN CONVERTASE P"/>
    <property type="match status" value="1"/>
</dbReference>
<dbReference type="SUPFAM" id="SSF69318">
    <property type="entry name" value="Integrin alpha N-terminal domain"/>
    <property type="match status" value="1"/>
</dbReference>
<dbReference type="Gene3D" id="2.130.10.130">
    <property type="entry name" value="Integrin alpha, N-terminal"/>
    <property type="match status" value="1"/>
</dbReference>
<gene>
    <name evidence="1" type="ORF">S01H1_41571</name>
</gene>
<sequence length="266" mass="29717">ALLENTGKVIDGMPQFLPPRFFQQQADDVKFGVLVTPYSFDWDNDGDEDLICGNSAGYVGFIENIDGGNPPKWAAPVYLKADGKTICIMAGPNGSIQGPCEAKWGYTTLNVADWNHDGLPDIVINSIWGKVLWYRNIGTRQNPKLTAAQPVEVEWAGKPPKPAWNWWEPKGKNLAAQWRTTPVVIDYDSDGLNDLIMLDHEGYLAMFQRVKRNQELILLPGKRLFASEYASVFDSIHRPKNKTSGLLRMNDGVAGKSGRRKFCFAD</sequence>
<name>X0U4E6_9ZZZZ</name>
<dbReference type="PANTHER" id="PTHR44103">
    <property type="entry name" value="PROPROTEIN CONVERTASE P"/>
    <property type="match status" value="1"/>
</dbReference>